<evidence type="ECO:0000256" key="6">
    <source>
        <dbReference type="ARBA" id="ARBA00039449"/>
    </source>
</evidence>
<evidence type="ECO:0000313" key="12">
    <source>
        <dbReference type="EMBL" id="KAG8385173.1"/>
    </source>
</evidence>
<evidence type="ECO:0000256" key="10">
    <source>
        <dbReference type="ARBA" id="ARBA00048167"/>
    </source>
</evidence>
<reference evidence="12" key="1">
    <citation type="submission" date="2019-10" db="EMBL/GenBank/DDBJ databases">
        <authorList>
            <person name="Zhang R."/>
            <person name="Pan Y."/>
            <person name="Wang J."/>
            <person name="Ma R."/>
            <person name="Yu S."/>
        </authorList>
    </citation>
    <scope>NUCLEOTIDE SEQUENCE</scope>
    <source>
        <strain evidence="12">LA-IB0</strain>
        <tissue evidence="12">Leaf</tissue>
    </source>
</reference>
<evidence type="ECO:0000256" key="1">
    <source>
        <dbReference type="ARBA" id="ARBA00009059"/>
    </source>
</evidence>
<dbReference type="Pfam" id="PF05891">
    <property type="entry name" value="Methyltransf_PK"/>
    <property type="match status" value="1"/>
</dbReference>
<proteinExistence type="inferred from homology"/>
<sequence>MYHQVMHKNPALSTFGPPSPPSLPFFQLRNSRLLRVKCLQMEGGGTDSDGREFKSAEEMWREEVGDGDPLKKSQWYSQGVGYWQGVEATVNGVLGGYGHVNGPDIKDSEAFLNSILTEKFPDAAGRGRRLVALDCGSGVGRVTKNLLIRYFNEVDLLEPVSHFLDTARMELAPENLMVSEEYRAVNFFCVPLQEFTPEAERYDVIWVQWCIGHLSDDDFVSFFKRAKGGLKPGGLFVLKENIARSGFILDKEDKSVTRSDLYFKQLFNQCGLHIYKIKDQKGFPNELFAVKMYALTTELPKRVNSSKAKKRHVNRPAIIK</sequence>
<evidence type="ECO:0000256" key="3">
    <source>
        <dbReference type="ARBA" id="ARBA00022679"/>
    </source>
</evidence>
<comment type="caution">
    <text evidence="12">The sequence shown here is derived from an EMBL/GenBank/DDBJ whole genome shotgun (WGS) entry which is preliminary data.</text>
</comment>
<dbReference type="FunFam" id="3.40.50.150:FF:000025">
    <property type="entry name" value="N-terminal Xaa-Pro-Lys N-methyltransferase 1"/>
    <property type="match status" value="1"/>
</dbReference>
<dbReference type="CDD" id="cd02440">
    <property type="entry name" value="AdoMet_MTases"/>
    <property type="match status" value="1"/>
</dbReference>
<evidence type="ECO:0000256" key="2">
    <source>
        <dbReference type="ARBA" id="ARBA00022603"/>
    </source>
</evidence>
<evidence type="ECO:0000256" key="5">
    <source>
        <dbReference type="ARBA" id="ARBA00039112"/>
    </source>
</evidence>
<keyword evidence="3" id="KW-0808">Transferase</keyword>
<dbReference type="AlphaFoldDB" id="A0AAV6XRV4"/>
<evidence type="ECO:0000256" key="9">
    <source>
        <dbReference type="ARBA" id="ARBA00047885"/>
    </source>
</evidence>
<accession>A0AAV6XRV4</accession>
<dbReference type="SUPFAM" id="SSF53335">
    <property type="entry name" value="S-adenosyl-L-methionine-dependent methyltransferases"/>
    <property type="match status" value="1"/>
</dbReference>
<comment type="function">
    <text evidence="11">Alpha-N-methyltransferase that methylates the N-terminus of target proteins containing the N-terminal motif [Ala/Pro/Ser]-Pro-Lys when the initiator Met is cleaved. Specifically catalyzes mono-, di- or tri-methylation of exposed alpha-amino group of Ala or Ser residue in the [Ala/Ser]-Pro-Lys motif and mono- or di-methylation of Pro in the Pro-Pro-Lys motif.</text>
</comment>
<dbReference type="Proteomes" id="UP000826271">
    <property type="component" value="Unassembled WGS sequence"/>
</dbReference>
<evidence type="ECO:0000313" key="13">
    <source>
        <dbReference type="Proteomes" id="UP000826271"/>
    </source>
</evidence>
<comment type="catalytic activity">
    <reaction evidence="9">
        <text>N-terminal L-prolyl-L-prolyl-L-lysyl-[protein] + 2 S-adenosyl-L-methionine = N-terminal N,N-dimethyl-L-prolyl-L-prolyl-L-lysyl-[protein] + 2 S-adenosyl-L-homocysteine + 2 H(+)</text>
        <dbReference type="Rhea" id="RHEA:54736"/>
        <dbReference type="Rhea" id="RHEA-COMP:13787"/>
        <dbReference type="Rhea" id="RHEA-COMP:13974"/>
        <dbReference type="ChEBI" id="CHEBI:15378"/>
        <dbReference type="ChEBI" id="CHEBI:57856"/>
        <dbReference type="ChEBI" id="CHEBI:59789"/>
        <dbReference type="ChEBI" id="CHEBI:138059"/>
        <dbReference type="ChEBI" id="CHEBI:138318"/>
        <dbReference type="EC" id="2.1.1.244"/>
    </reaction>
</comment>
<dbReference type="EC" id="2.1.1.244" evidence="5"/>
<evidence type="ECO:0000256" key="7">
    <source>
        <dbReference type="ARBA" id="ARBA00043129"/>
    </source>
</evidence>
<comment type="similarity">
    <text evidence="1">Belongs to the methyltransferase superfamily. NTM1 family.</text>
</comment>
<organism evidence="12 13">
    <name type="scientific">Buddleja alternifolia</name>
    <dbReference type="NCBI Taxonomy" id="168488"/>
    <lineage>
        <taxon>Eukaryota</taxon>
        <taxon>Viridiplantae</taxon>
        <taxon>Streptophyta</taxon>
        <taxon>Embryophyta</taxon>
        <taxon>Tracheophyta</taxon>
        <taxon>Spermatophyta</taxon>
        <taxon>Magnoliopsida</taxon>
        <taxon>eudicotyledons</taxon>
        <taxon>Gunneridae</taxon>
        <taxon>Pentapetalae</taxon>
        <taxon>asterids</taxon>
        <taxon>lamiids</taxon>
        <taxon>Lamiales</taxon>
        <taxon>Scrophulariaceae</taxon>
        <taxon>Buddlejeae</taxon>
        <taxon>Buddleja</taxon>
    </lineage>
</organism>
<dbReference type="GO" id="GO:0071885">
    <property type="term" value="F:N-terminal protein N-methyltransferase activity"/>
    <property type="evidence" value="ECO:0007669"/>
    <property type="project" value="UniProtKB-EC"/>
</dbReference>
<evidence type="ECO:0000256" key="11">
    <source>
        <dbReference type="ARBA" id="ARBA00060050"/>
    </source>
</evidence>
<keyword evidence="13" id="KW-1185">Reference proteome</keyword>
<dbReference type="PANTHER" id="PTHR12753:SF0">
    <property type="entry name" value="ALPHA N-TERMINAL PROTEIN METHYLTRANSFERASE 1"/>
    <property type="match status" value="1"/>
</dbReference>
<comment type="catalytic activity">
    <reaction evidence="10">
        <text>N-terminal L-alanyl-L-prolyl-L-lysyl-[protein] + 3 S-adenosyl-L-methionine = N-terminal N,N,N-trimethyl-L-alanyl-L-prolyl-L-lysyl-[protein] + 3 S-adenosyl-L-homocysteine + 3 H(+)</text>
        <dbReference type="Rhea" id="RHEA:54712"/>
        <dbReference type="Rhea" id="RHEA-COMP:13785"/>
        <dbReference type="Rhea" id="RHEA-COMP:13971"/>
        <dbReference type="ChEBI" id="CHEBI:15378"/>
        <dbReference type="ChEBI" id="CHEBI:57856"/>
        <dbReference type="ChEBI" id="CHEBI:59789"/>
        <dbReference type="ChEBI" id="CHEBI:138057"/>
        <dbReference type="ChEBI" id="CHEBI:138315"/>
        <dbReference type="EC" id="2.1.1.244"/>
    </reaction>
</comment>
<evidence type="ECO:0000256" key="8">
    <source>
        <dbReference type="ARBA" id="ARBA00047306"/>
    </source>
</evidence>
<dbReference type="GO" id="GO:0005737">
    <property type="term" value="C:cytoplasm"/>
    <property type="evidence" value="ECO:0007669"/>
    <property type="project" value="TreeGrafter"/>
</dbReference>
<dbReference type="GO" id="GO:0032259">
    <property type="term" value="P:methylation"/>
    <property type="evidence" value="ECO:0007669"/>
    <property type="project" value="UniProtKB-KW"/>
</dbReference>
<dbReference type="EMBL" id="WHWC01000003">
    <property type="protein sequence ID" value="KAG8385173.1"/>
    <property type="molecule type" value="Genomic_DNA"/>
</dbReference>
<dbReference type="InterPro" id="IPR008576">
    <property type="entry name" value="MeTrfase_NTM1"/>
</dbReference>
<dbReference type="Gene3D" id="3.40.50.150">
    <property type="entry name" value="Vaccinia Virus protein VP39"/>
    <property type="match status" value="1"/>
</dbReference>
<gene>
    <name evidence="12" type="ORF">BUALT_Bualt03G0014400</name>
</gene>
<evidence type="ECO:0000256" key="4">
    <source>
        <dbReference type="ARBA" id="ARBA00022691"/>
    </source>
</evidence>
<keyword evidence="4" id="KW-0949">S-adenosyl-L-methionine</keyword>
<name>A0AAV6XRV4_9LAMI</name>
<keyword evidence="2" id="KW-0489">Methyltransferase</keyword>
<protein>
    <recommendedName>
        <fullName evidence="6">Alpha N-terminal protein methyltransferase 1</fullName>
        <ecNumber evidence="5">2.1.1.244</ecNumber>
    </recommendedName>
    <alternativeName>
        <fullName evidence="7">X-Pro-Lys N-terminal protein methyltransferase 1</fullName>
    </alternativeName>
</protein>
<dbReference type="InterPro" id="IPR029063">
    <property type="entry name" value="SAM-dependent_MTases_sf"/>
</dbReference>
<dbReference type="PANTHER" id="PTHR12753">
    <property type="entry name" value="AD-003 - RELATED"/>
    <property type="match status" value="1"/>
</dbReference>
<comment type="catalytic activity">
    <reaction evidence="8">
        <text>N-terminal L-seryl-L-prolyl-L-lysyl-[protein] + 3 S-adenosyl-L-methionine = N-terminal N,N,N-trimethyl-L-seryl-L-prolyl-L-lysyl-[protein] + 3 S-adenosyl-L-homocysteine + 3 H(+)</text>
        <dbReference type="Rhea" id="RHEA:54724"/>
        <dbReference type="Rhea" id="RHEA-COMP:13789"/>
        <dbReference type="Rhea" id="RHEA-COMP:13973"/>
        <dbReference type="ChEBI" id="CHEBI:15378"/>
        <dbReference type="ChEBI" id="CHEBI:57856"/>
        <dbReference type="ChEBI" id="CHEBI:59789"/>
        <dbReference type="ChEBI" id="CHEBI:138061"/>
        <dbReference type="ChEBI" id="CHEBI:138317"/>
        <dbReference type="EC" id="2.1.1.244"/>
    </reaction>
</comment>